<dbReference type="NCBIfam" id="NF041002">
    <property type="entry name" value="pilin_ComGF"/>
    <property type="match status" value="1"/>
</dbReference>
<dbReference type="EMBL" id="JACOOL010000006">
    <property type="protein sequence ID" value="MBC5637203.1"/>
    <property type="molecule type" value="Genomic_DNA"/>
</dbReference>
<keyword evidence="1" id="KW-0812">Transmembrane</keyword>
<evidence type="ECO:0000313" key="3">
    <source>
        <dbReference type="Proteomes" id="UP000637359"/>
    </source>
</evidence>
<feature type="transmembrane region" description="Helical" evidence="1">
    <location>
        <begin position="12"/>
        <end position="32"/>
    </location>
</feature>
<dbReference type="AlphaFoldDB" id="A0A923L634"/>
<dbReference type="RefSeq" id="WP_186869907.1">
    <property type="nucleotide sequence ID" value="NZ_JACOOL010000006.1"/>
</dbReference>
<dbReference type="InterPro" id="IPR016977">
    <property type="entry name" value="ComGF"/>
</dbReference>
<comment type="caution">
    <text evidence="2">The sequence shown here is derived from an EMBL/GenBank/DDBJ whole genome shotgun (WGS) entry which is preliminary data.</text>
</comment>
<protein>
    <submittedName>
        <fullName evidence="2">ComGF family competence protein</fullName>
    </submittedName>
</protein>
<accession>A0A923L634</accession>
<dbReference type="Pfam" id="PF15980">
    <property type="entry name" value="ComGF"/>
    <property type="match status" value="1"/>
</dbReference>
<sequence length="139" mass="16114">MALKNSEKGFTLLNQLFSLLILIICIPIQGAILNTLHHQNTYYEELSIQQFFNFIQREVNQSIACTTHSNKIVLHLYNDDVVTIELYRQLVRRQLNGKGHEIYLRDIESFQISSLPFGFTIHVTSLKGDHYEKTIGFCP</sequence>
<gene>
    <name evidence="2" type="ORF">H8S33_10320</name>
</gene>
<evidence type="ECO:0000256" key="1">
    <source>
        <dbReference type="SAM" id="Phobius"/>
    </source>
</evidence>
<proteinExistence type="predicted"/>
<dbReference type="Proteomes" id="UP000637359">
    <property type="component" value="Unassembled WGS sequence"/>
</dbReference>
<name>A0A923L634_9BACI</name>
<keyword evidence="1" id="KW-0472">Membrane</keyword>
<reference evidence="2" key="1">
    <citation type="submission" date="2020-08" db="EMBL/GenBank/DDBJ databases">
        <title>Genome public.</title>
        <authorList>
            <person name="Liu C."/>
            <person name="Sun Q."/>
        </authorList>
    </citation>
    <scope>NUCLEOTIDE SEQUENCE</scope>
    <source>
        <strain evidence="2">BX22</strain>
    </source>
</reference>
<keyword evidence="1" id="KW-1133">Transmembrane helix</keyword>
<evidence type="ECO:0000313" key="2">
    <source>
        <dbReference type="EMBL" id="MBC5637203.1"/>
    </source>
</evidence>
<keyword evidence="3" id="KW-1185">Reference proteome</keyword>
<organism evidence="2 3">
    <name type="scientific">Ornithinibacillus hominis</name>
    <dbReference type="NCBI Taxonomy" id="2763055"/>
    <lineage>
        <taxon>Bacteria</taxon>
        <taxon>Bacillati</taxon>
        <taxon>Bacillota</taxon>
        <taxon>Bacilli</taxon>
        <taxon>Bacillales</taxon>
        <taxon>Bacillaceae</taxon>
        <taxon>Ornithinibacillus</taxon>
    </lineage>
</organism>